<dbReference type="SUPFAM" id="SSF51430">
    <property type="entry name" value="NAD(P)-linked oxidoreductase"/>
    <property type="match status" value="1"/>
</dbReference>
<dbReference type="InterPro" id="IPR036812">
    <property type="entry name" value="NAD(P)_OxRdtase_dom_sf"/>
</dbReference>
<evidence type="ECO:0000256" key="1">
    <source>
        <dbReference type="ARBA" id="ARBA00023002"/>
    </source>
</evidence>
<feature type="domain" description="NADP-dependent oxidoreductase" evidence="2">
    <location>
        <begin position="80"/>
        <end position="380"/>
    </location>
</feature>
<accession>A0A7X2NUK5</accession>
<dbReference type="Pfam" id="PF00248">
    <property type="entry name" value="Aldo_ket_red"/>
    <property type="match status" value="1"/>
</dbReference>
<proteinExistence type="predicted"/>
<keyword evidence="4" id="KW-1185">Reference proteome</keyword>
<protein>
    <submittedName>
        <fullName evidence="3">Aldo/keto reductase</fullName>
    </submittedName>
</protein>
<dbReference type="InterPro" id="IPR050523">
    <property type="entry name" value="AKR_Detox_Biosynth"/>
</dbReference>
<gene>
    <name evidence="3" type="ORF">FYJ51_10955</name>
</gene>
<dbReference type="GO" id="GO:0005829">
    <property type="term" value="C:cytosol"/>
    <property type="evidence" value="ECO:0007669"/>
    <property type="project" value="TreeGrafter"/>
</dbReference>
<dbReference type="AlphaFoldDB" id="A0A7X2NUK5"/>
<reference evidence="3 4" key="1">
    <citation type="submission" date="2019-08" db="EMBL/GenBank/DDBJ databases">
        <title>In-depth cultivation of the pig gut microbiome towards novel bacterial diversity and tailored functional studies.</title>
        <authorList>
            <person name="Wylensek D."/>
            <person name="Hitch T.C.A."/>
            <person name="Clavel T."/>
        </authorList>
    </citation>
    <scope>NUCLEOTIDE SEQUENCE [LARGE SCALE GENOMIC DNA]</scope>
    <source>
        <strain evidence="3 4">Oil+RF-744-GAM-WT-6</strain>
    </source>
</reference>
<dbReference type="GO" id="GO:0016491">
    <property type="term" value="F:oxidoreductase activity"/>
    <property type="evidence" value="ECO:0007669"/>
    <property type="project" value="UniProtKB-KW"/>
</dbReference>
<dbReference type="PANTHER" id="PTHR43364">
    <property type="entry name" value="NADH-SPECIFIC METHYLGLYOXAL REDUCTASE-RELATED"/>
    <property type="match status" value="1"/>
</dbReference>
<keyword evidence="1" id="KW-0560">Oxidoreductase</keyword>
<organism evidence="3 4">
    <name type="scientific">Stecheria intestinalis</name>
    <dbReference type="NCBI Taxonomy" id="2606630"/>
    <lineage>
        <taxon>Bacteria</taxon>
        <taxon>Bacillati</taxon>
        <taxon>Bacillota</taxon>
        <taxon>Erysipelotrichia</taxon>
        <taxon>Erysipelotrichales</taxon>
        <taxon>Erysipelotrichaceae</taxon>
        <taxon>Stecheria</taxon>
    </lineage>
</organism>
<dbReference type="EMBL" id="VUMN01000031">
    <property type="protein sequence ID" value="MSS59408.1"/>
    <property type="molecule type" value="Genomic_DNA"/>
</dbReference>
<dbReference type="Gene3D" id="3.20.20.100">
    <property type="entry name" value="NADP-dependent oxidoreductase domain"/>
    <property type="match status" value="1"/>
</dbReference>
<sequence>MKRIADHDRNRESEDQFCRRTGGHIFYRRSHAVIIAYPSEKVIRTLSLISLSSDDIIPSDKESFMKYRTLGNTNLNASVIALGTWGLGGGSVWEDTDLSSADNLLSAAADCGINYIDTAPVYGMGRSEELLGRALRGKRDKFLLQTKCSLNWRREDGIFKYARDGYTVNNNTEKDAILRDVEESLSRMQTDYIDVLIVHYVNSSWPAEETVAGLEDLVREGKIRAYGISNSQPADLDAYAAHGNPALVQEQYSLLAPSHGESYFPACTKHHATFQVYGALEEGYLTGPNHLYRSYKPGDIRARLPWNTEPYQSGLKKLYDEVWTPLTEKYHCSYANLFEAWTLRQYDNLSLLIGSRHPETILDTARCLDLELDPEDLKLLLETAEPVQVKELDK</sequence>
<dbReference type="Proteomes" id="UP000461880">
    <property type="component" value="Unassembled WGS sequence"/>
</dbReference>
<evidence type="ECO:0000313" key="3">
    <source>
        <dbReference type="EMBL" id="MSS59408.1"/>
    </source>
</evidence>
<comment type="caution">
    <text evidence="3">The sequence shown here is derived from an EMBL/GenBank/DDBJ whole genome shotgun (WGS) entry which is preliminary data.</text>
</comment>
<evidence type="ECO:0000313" key="4">
    <source>
        <dbReference type="Proteomes" id="UP000461880"/>
    </source>
</evidence>
<dbReference type="InterPro" id="IPR023210">
    <property type="entry name" value="NADP_OxRdtase_dom"/>
</dbReference>
<evidence type="ECO:0000259" key="2">
    <source>
        <dbReference type="Pfam" id="PF00248"/>
    </source>
</evidence>
<dbReference type="PANTHER" id="PTHR43364:SF4">
    <property type="entry name" value="NAD(P)-LINKED OXIDOREDUCTASE SUPERFAMILY PROTEIN"/>
    <property type="match status" value="1"/>
</dbReference>
<name>A0A7X2NUK5_9FIRM</name>